<dbReference type="PANTHER" id="PTHR10509">
    <property type="entry name" value="O-METHYLTRANSFERASE-RELATED"/>
    <property type="match status" value="1"/>
</dbReference>
<evidence type="ECO:0000256" key="2">
    <source>
        <dbReference type="ARBA" id="ARBA00022679"/>
    </source>
</evidence>
<dbReference type="InterPro" id="IPR050362">
    <property type="entry name" value="Cation-dep_OMT"/>
</dbReference>
<organism evidence="6 7">
    <name type="scientific">Strongyloides venezuelensis</name>
    <name type="common">Threadworm</name>
    <dbReference type="NCBI Taxonomy" id="75913"/>
    <lineage>
        <taxon>Eukaryota</taxon>
        <taxon>Metazoa</taxon>
        <taxon>Ecdysozoa</taxon>
        <taxon>Nematoda</taxon>
        <taxon>Chromadorea</taxon>
        <taxon>Rhabditida</taxon>
        <taxon>Tylenchina</taxon>
        <taxon>Panagrolaimomorpha</taxon>
        <taxon>Strongyloidoidea</taxon>
        <taxon>Strongyloididae</taxon>
        <taxon>Strongyloides</taxon>
    </lineage>
</organism>
<sequence>MRLFNITIFLTIINALIPYVYGLNDHYSLEDLLKGKLPRTKRDILDYLNIMDFEWVQKFVEKLLGDLYVDLSENDKFVQTYTLPVDEEYEESKEEVLATTPPIIENTTQKTMKLQNITKARNIKNKVAKVITITELPFLGTTTTRRIQIHENNGPYKVITPKAKNNKTLLRTGTIKKDNKTIVTTSIPLDLADFCISKCEIPLECGYNEKLVRYAYLHNSGPEDTLKALVKESQIIEKQMLPVIHKTVNIEVVQFTMNVLRAFKPLRSLVVGVFTGYSTIAVSLMSNSEGIVVGIEDPELIDYWEAVGKKASHHLGLTQRIQIRATDAIDRELHKLAQYEPTAFDFILLDDFKYENYLIDYEMCVNILRKEGILIITSSFTNKILSQDGNEMTEDDKVLRALNHKIKNDPRVVSTLLPISDGTWFIVKK</sequence>
<dbReference type="AlphaFoldDB" id="A0A0K0G4P7"/>
<proteinExistence type="inferred from homology"/>
<dbReference type="Proteomes" id="UP000035680">
    <property type="component" value="Unassembled WGS sequence"/>
</dbReference>
<dbReference type="PANTHER" id="PTHR10509:SF33">
    <property type="entry name" value="CATECHOL-O-METHYLTRANSFERASE FAMILY"/>
    <property type="match status" value="1"/>
</dbReference>
<evidence type="ECO:0000256" key="5">
    <source>
        <dbReference type="SAM" id="SignalP"/>
    </source>
</evidence>
<dbReference type="Pfam" id="PF01596">
    <property type="entry name" value="Methyltransf_3"/>
    <property type="match status" value="1"/>
</dbReference>
<feature type="signal peptide" evidence="5">
    <location>
        <begin position="1"/>
        <end position="22"/>
    </location>
</feature>
<protein>
    <submittedName>
        <fullName evidence="7">Uncharacterized protein</fullName>
    </submittedName>
</protein>
<dbReference type="InterPro" id="IPR029063">
    <property type="entry name" value="SAM-dependent_MTases_sf"/>
</dbReference>
<dbReference type="InterPro" id="IPR002935">
    <property type="entry name" value="SAM_O-MeTrfase"/>
</dbReference>
<dbReference type="STRING" id="75913.A0A0K0G4P7"/>
<keyword evidence="3" id="KW-0949">S-adenosyl-L-methionine</keyword>
<dbReference type="GO" id="GO:0008757">
    <property type="term" value="F:S-adenosylmethionine-dependent methyltransferase activity"/>
    <property type="evidence" value="ECO:0007669"/>
    <property type="project" value="TreeGrafter"/>
</dbReference>
<comment type="similarity">
    <text evidence="4">Belongs to the class I-like SAM-binding methyltransferase superfamily. Cation-dependent O-methyltransferase family.</text>
</comment>
<accession>A0A0K0G4P7</accession>
<evidence type="ECO:0000256" key="4">
    <source>
        <dbReference type="ARBA" id="ARBA00023453"/>
    </source>
</evidence>
<keyword evidence="6" id="KW-1185">Reference proteome</keyword>
<keyword evidence="5" id="KW-0732">Signal</keyword>
<evidence type="ECO:0000256" key="3">
    <source>
        <dbReference type="ARBA" id="ARBA00022691"/>
    </source>
</evidence>
<reference evidence="6" key="1">
    <citation type="submission" date="2014-07" db="EMBL/GenBank/DDBJ databases">
        <authorList>
            <person name="Martin A.A"/>
            <person name="De Silva N."/>
        </authorList>
    </citation>
    <scope>NUCLEOTIDE SEQUENCE</scope>
</reference>
<dbReference type="PROSITE" id="PS51682">
    <property type="entry name" value="SAM_OMT_I"/>
    <property type="match status" value="1"/>
</dbReference>
<evidence type="ECO:0000313" key="6">
    <source>
        <dbReference type="Proteomes" id="UP000035680"/>
    </source>
</evidence>
<dbReference type="GO" id="GO:0032259">
    <property type="term" value="P:methylation"/>
    <property type="evidence" value="ECO:0007669"/>
    <property type="project" value="UniProtKB-KW"/>
</dbReference>
<evidence type="ECO:0000256" key="1">
    <source>
        <dbReference type="ARBA" id="ARBA00022603"/>
    </source>
</evidence>
<dbReference type="SUPFAM" id="SSF53335">
    <property type="entry name" value="S-adenosyl-L-methionine-dependent methyltransferases"/>
    <property type="match status" value="1"/>
</dbReference>
<dbReference type="CDD" id="cd02440">
    <property type="entry name" value="AdoMet_MTases"/>
    <property type="match status" value="1"/>
</dbReference>
<keyword evidence="2" id="KW-0808">Transferase</keyword>
<dbReference type="Gene3D" id="3.40.50.150">
    <property type="entry name" value="Vaccinia Virus protein VP39"/>
    <property type="match status" value="1"/>
</dbReference>
<reference evidence="7" key="2">
    <citation type="submission" date="2015-08" db="UniProtKB">
        <authorList>
            <consortium name="WormBaseParasite"/>
        </authorList>
    </citation>
    <scope>IDENTIFICATION</scope>
</reference>
<name>A0A0K0G4P7_STRVS</name>
<dbReference type="WBParaSite" id="SVE_1970800.1">
    <property type="protein sequence ID" value="SVE_1970800.1"/>
    <property type="gene ID" value="SVE_1970800"/>
</dbReference>
<feature type="chain" id="PRO_5005330581" evidence="5">
    <location>
        <begin position="23"/>
        <end position="429"/>
    </location>
</feature>
<dbReference type="GO" id="GO:0008171">
    <property type="term" value="F:O-methyltransferase activity"/>
    <property type="evidence" value="ECO:0007669"/>
    <property type="project" value="InterPro"/>
</dbReference>
<evidence type="ECO:0000313" key="7">
    <source>
        <dbReference type="WBParaSite" id="SVE_1970800.1"/>
    </source>
</evidence>
<keyword evidence="1" id="KW-0489">Methyltransferase</keyword>